<dbReference type="EMBL" id="JAXOJX010000085">
    <property type="protein sequence ID" value="MDZ5460859.1"/>
    <property type="molecule type" value="Genomic_DNA"/>
</dbReference>
<dbReference type="PROSITE" id="PS51123">
    <property type="entry name" value="OMPA_2"/>
    <property type="match status" value="1"/>
</dbReference>
<dbReference type="Pfam" id="PF00691">
    <property type="entry name" value="OmpA"/>
    <property type="match status" value="1"/>
</dbReference>
<evidence type="ECO:0000256" key="1">
    <source>
        <dbReference type="PROSITE-ProRule" id="PRU00473"/>
    </source>
</evidence>
<dbReference type="CDD" id="cd07185">
    <property type="entry name" value="OmpA_C-like"/>
    <property type="match status" value="1"/>
</dbReference>
<name>A0ABU5IPP3_9BURK</name>
<dbReference type="InterPro" id="IPR006665">
    <property type="entry name" value="OmpA-like"/>
</dbReference>
<evidence type="ECO:0000313" key="4">
    <source>
        <dbReference type="EMBL" id="MDZ5460859.1"/>
    </source>
</evidence>
<reference evidence="4 5" key="1">
    <citation type="submission" date="2023-11" db="EMBL/GenBank/DDBJ databases">
        <title>Draft genome of Azohydromonas lata strain H1 (DSM1123), a polyhydroxyalkanoate producer.</title>
        <authorList>
            <person name="Traversa D."/>
            <person name="D'Addabbo P."/>
            <person name="Pazzani C."/>
            <person name="Manzari C."/>
            <person name="Chiara M."/>
            <person name="Scrascia M."/>
        </authorList>
    </citation>
    <scope>NUCLEOTIDE SEQUENCE [LARGE SCALE GENOMIC DNA]</scope>
    <source>
        <strain evidence="4 5">H1</strain>
    </source>
</reference>
<dbReference type="Pfam" id="PF09850">
    <property type="entry name" value="DotU"/>
    <property type="match status" value="1"/>
</dbReference>
<dbReference type="RefSeq" id="WP_322468176.1">
    <property type="nucleotide sequence ID" value="NZ_JAXOJX010000085.1"/>
</dbReference>
<dbReference type="PANTHER" id="PTHR38033">
    <property type="entry name" value="MEMBRANE PROTEIN-RELATED"/>
    <property type="match status" value="1"/>
</dbReference>
<comment type="caution">
    <text evidence="4">The sequence shown here is derived from an EMBL/GenBank/DDBJ whole genome shotgun (WGS) entry which is preliminary data.</text>
</comment>
<dbReference type="NCBIfam" id="TIGR03349">
    <property type="entry name" value="IV_VI_DotU"/>
    <property type="match status" value="1"/>
</dbReference>
<accession>A0ABU5IPP3</accession>
<feature type="compositionally biased region" description="Pro residues" evidence="2">
    <location>
        <begin position="18"/>
        <end position="27"/>
    </location>
</feature>
<sequence length="581" mass="60718">MQPGPPTPAPAADAAAGPPAPALPPPAATAADEATLFAPQPAAALADNEATLFAADLQAPPAAAPADADATLIPGRAVPALPPQREPDVEDADRTLFAAPAAWGGLPRMPQPGAGPAPKEADSQSTQYAQPTQYEHYEQYAQADADAEDATLHMPAPGGLRTLLPHRPAAAPAAQGPQPRAPRAGVELQRLVAGVNPLLGAASVLLALVARLRASSAHADPDGLRRQLLAHMADFEAQAAVAGVPRPRISAARYLLCSFLDEVIAATPWGLGTWEARTLLGEFHEERLGGDKCFELLERLGQDPAANADVLELFYVCLALGFEGRYRGQPDGPARLEAIAERVLAEVRPAALQPPREARSLSLRWQGVSAPLQPGLRLPPLWSVALLAAALVLAALLGFQLRLAAQAQPLLRELHALPALLLGQRAPADAAVAAGPARLAPLLQADVAAGALAVRDERLRSVLTLPADALFKGGGAELQPHAPALLGRVAQALRSQPGQVAVIGHSDDAPAASLQYPSAWHLSRARAQAVLDELARQGVDAQRLHAEGRADAEPIAGGRSAQDRARNRRVEIELRLPRPQE</sequence>
<dbReference type="Gene3D" id="3.30.1330.60">
    <property type="entry name" value="OmpA-like domain"/>
    <property type="match status" value="1"/>
</dbReference>
<feature type="region of interest" description="Disordered" evidence="2">
    <location>
        <begin position="545"/>
        <end position="581"/>
    </location>
</feature>
<gene>
    <name evidence="4" type="primary">icmH</name>
    <name evidence="4" type="ORF">SM757_30210</name>
</gene>
<dbReference type="InterPro" id="IPR038522">
    <property type="entry name" value="T4/T6SS_DotU_sf"/>
</dbReference>
<dbReference type="SUPFAM" id="SSF103088">
    <property type="entry name" value="OmpA-like"/>
    <property type="match status" value="1"/>
</dbReference>
<protein>
    <submittedName>
        <fullName evidence="4">Type IVB secretion system protein IcmH/DotU</fullName>
    </submittedName>
</protein>
<dbReference type="InterPro" id="IPR017732">
    <property type="entry name" value="T4/T6SS_DotU"/>
</dbReference>
<feature type="region of interest" description="Disordered" evidence="2">
    <location>
        <begin position="61"/>
        <end position="128"/>
    </location>
</feature>
<feature type="compositionally biased region" description="Basic and acidic residues" evidence="2">
    <location>
        <begin position="561"/>
        <end position="581"/>
    </location>
</feature>
<keyword evidence="1" id="KW-0472">Membrane</keyword>
<feature type="compositionally biased region" description="Low complexity" evidence="2">
    <location>
        <begin position="61"/>
        <end position="70"/>
    </location>
</feature>
<evidence type="ECO:0000256" key="2">
    <source>
        <dbReference type="SAM" id="MobiDB-lite"/>
    </source>
</evidence>
<dbReference type="Gene3D" id="1.25.40.590">
    <property type="entry name" value="Type IV / VI secretion system, DotU"/>
    <property type="match status" value="1"/>
</dbReference>
<dbReference type="Proteomes" id="UP001293718">
    <property type="component" value="Unassembled WGS sequence"/>
</dbReference>
<dbReference type="InterPro" id="IPR036737">
    <property type="entry name" value="OmpA-like_sf"/>
</dbReference>
<feature type="domain" description="OmpA-like" evidence="3">
    <location>
        <begin position="458"/>
        <end position="578"/>
    </location>
</feature>
<proteinExistence type="predicted"/>
<keyword evidence="5" id="KW-1185">Reference proteome</keyword>
<evidence type="ECO:0000259" key="3">
    <source>
        <dbReference type="PROSITE" id="PS51123"/>
    </source>
</evidence>
<organism evidence="4 5">
    <name type="scientific">Azohydromonas lata</name>
    <dbReference type="NCBI Taxonomy" id="45677"/>
    <lineage>
        <taxon>Bacteria</taxon>
        <taxon>Pseudomonadati</taxon>
        <taxon>Pseudomonadota</taxon>
        <taxon>Betaproteobacteria</taxon>
        <taxon>Burkholderiales</taxon>
        <taxon>Sphaerotilaceae</taxon>
        <taxon>Azohydromonas</taxon>
    </lineage>
</organism>
<evidence type="ECO:0000313" key="5">
    <source>
        <dbReference type="Proteomes" id="UP001293718"/>
    </source>
</evidence>
<feature type="region of interest" description="Disordered" evidence="2">
    <location>
        <begin position="1"/>
        <end position="35"/>
    </location>
</feature>
<dbReference type="NCBIfam" id="NF038228">
    <property type="entry name" value="IcmH_DotU_IVB"/>
    <property type="match status" value="1"/>
</dbReference>
<dbReference type="PANTHER" id="PTHR38033:SF1">
    <property type="entry name" value="DOTU FAMILY TYPE IV_VI SECRETION SYSTEM PROTEIN"/>
    <property type="match status" value="1"/>
</dbReference>